<reference evidence="2 3" key="1">
    <citation type="journal article" date="2019" name="Extremophiles">
        <title>Biogeography of thermophiles and predominance of Thermus scotoductus in domestic water heaters.</title>
        <authorList>
            <person name="Wilpiszeski R.L."/>
            <person name="Zhang Z."/>
            <person name="House C.H."/>
        </authorList>
    </citation>
    <scope>NUCLEOTIDE SEQUENCE [LARGE SCALE GENOMIC DNA]</scope>
    <source>
        <strain evidence="2 3">16_S16</strain>
    </source>
</reference>
<dbReference type="Proteomes" id="UP000288347">
    <property type="component" value="Unassembled WGS sequence"/>
</dbReference>
<evidence type="ECO:0000313" key="3">
    <source>
        <dbReference type="Proteomes" id="UP000288347"/>
    </source>
</evidence>
<sequence length="87" mass="9484">HRQPTPRAKVHENLDENLARPGPQGKVHPQKQGLPTPLVVLALRVDQGLQETAPLFVRISACKISPCGLTLPFTSFAPSFPRGPLFP</sequence>
<accession>A0A430UGH3</accession>
<evidence type="ECO:0000313" key="2">
    <source>
        <dbReference type="EMBL" id="RTH99493.1"/>
    </source>
</evidence>
<feature type="non-terminal residue" evidence="2">
    <location>
        <position position="1"/>
    </location>
</feature>
<name>A0A430UGH3_THESC</name>
<dbReference type="EMBL" id="PEMH01000242">
    <property type="protein sequence ID" value="RTH99493.1"/>
    <property type="molecule type" value="Genomic_DNA"/>
</dbReference>
<dbReference type="AlphaFoldDB" id="A0A430UGH3"/>
<comment type="caution">
    <text evidence="2">The sequence shown here is derived from an EMBL/GenBank/DDBJ whole genome shotgun (WGS) entry which is preliminary data.</text>
</comment>
<proteinExistence type="predicted"/>
<feature type="region of interest" description="Disordered" evidence="1">
    <location>
        <begin position="1"/>
        <end position="33"/>
    </location>
</feature>
<gene>
    <name evidence="2" type="ORF">CSW29_07545</name>
</gene>
<organism evidence="2 3">
    <name type="scientific">Thermus scotoductus</name>
    <dbReference type="NCBI Taxonomy" id="37636"/>
    <lineage>
        <taxon>Bacteria</taxon>
        <taxon>Thermotogati</taxon>
        <taxon>Deinococcota</taxon>
        <taxon>Deinococci</taxon>
        <taxon>Thermales</taxon>
        <taxon>Thermaceae</taxon>
        <taxon>Thermus</taxon>
    </lineage>
</organism>
<protein>
    <submittedName>
        <fullName evidence="2">Uncharacterized protein</fullName>
    </submittedName>
</protein>
<evidence type="ECO:0000256" key="1">
    <source>
        <dbReference type="SAM" id="MobiDB-lite"/>
    </source>
</evidence>
<feature type="compositionally biased region" description="Basic and acidic residues" evidence="1">
    <location>
        <begin position="9"/>
        <end position="18"/>
    </location>
</feature>